<dbReference type="AlphaFoldDB" id="A0A845ANR8"/>
<organism evidence="1 2">
    <name type="scientific">Qipengyuania algicida</name>
    <dbReference type="NCBI Taxonomy" id="1836209"/>
    <lineage>
        <taxon>Bacteria</taxon>
        <taxon>Pseudomonadati</taxon>
        <taxon>Pseudomonadota</taxon>
        <taxon>Alphaproteobacteria</taxon>
        <taxon>Sphingomonadales</taxon>
        <taxon>Erythrobacteraceae</taxon>
        <taxon>Qipengyuania</taxon>
    </lineage>
</organism>
<evidence type="ECO:0000313" key="2">
    <source>
        <dbReference type="Proteomes" id="UP000439780"/>
    </source>
</evidence>
<accession>A0A845ANR8</accession>
<reference evidence="1 2" key="1">
    <citation type="submission" date="2019-12" db="EMBL/GenBank/DDBJ databases">
        <title>Genomic-based taxomic classification of the family Erythrobacteraceae.</title>
        <authorList>
            <person name="Xu L."/>
        </authorList>
    </citation>
    <scope>NUCLEOTIDE SEQUENCE [LARGE SCALE GENOMIC DNA]</scope>
    <source>
        <strain evidence="1 2">KEMB 9005-328</strain>
    </source>
</reference>
<gene>
    <name evidence="1" type="ORF">GRI58_15155</name>
</gene>
<dbReference type="Proteomes" id="UP000439780">
    <property type="component" value="Unassembled WGS sequence"/>
</dbReference>
<protein>
    <submittedName>
        <fullName evidence="1">Uncharacterized protein</fullName>
    </submittedName>
</protein>
<sequence length="49" mass="5381">MKEEYIQGIHPSKFKQSLWKADVRNVVHPSLVSASGKVEEADVGLGVES</sequence>
<comment type="caution">
    <text evidence="1">The sequence shown here is derived from an EMBL/GenBank/DDBJ whole genome shotgun (WGS) entry which is preliminary data.</text>
</comment>
<keyword evidence="2" id="KW-1185">Reference proteome</keyword>
<evidence type="ECO:0000313" key="1">
    <source>
        <dbReference type="EMBL" id="MXP30146.1"/>
    </source>
</evidence>
<proteinExistence type="predicted"/>
<dbReference type="EMBL" id="WTYA01000017">
    <property type="protein sequence ID" value="MXP30146.1"/>
    <property type="molecule type" value="Genomic_DNA"/>
</dbReference>
<name>A0A845ANR8_9SPHN</name>
<dbReference type="RefSeq" id="WP_160754447.1">
    <property type="nucleotide sequence ID" value="NZ_WTYA01000017.1"/>
</dbReference>